<dbReference type="PROSITE" id="PS51462">
    <property type="entry name" value="NUDIX"/>
    <property type="match status" value="1"/>
</dbReference>
<evidence type="ECO:0000256" key="2">
    <source>
        <dbReference type="RuleBase" id="RU003814"/>
    </source>
</evidence>
<keyword evidence="5" id="KW-1185">Reference proteome</keyword>
<dbReference type="InterPro" id="IPR037171">
    <property type="entry name" value="NagB/RpiA_transferase-like"/>
</dbReference>
<dbReference type="GO" id="GO:0046523">
    <property type="term" value="F:S-methyl-5-thioribose-1-phosphate isomerase activity"/>
    <property type="evidence" value="ECO:0007669"/>
    <property type="project" value="TreeGrafter"/>
</dbReference>
<dbReference type="AlphaFoldDB" id="A0A3N2QAP3"/>
<organism evidence="4 5">
    <name type="scientific">Sodiomyces alkalinus (strain CBS 110278 / VKM F-3762 / F11)</name>
    <name type="common">Alkaliphilic filamentous fungus</name>
    <dbReference type="NCBI Taxonomy" id="1314773"/>
    <lineage>
        <taxon>Eukaryota</taxon>
        <taxon>Fungi</taxon>
        <taxon>Dikarya</taxon>
        <taxon>Ascomycota</taxon>
        <taxon>Pezizomycotina</taxon>
        <taxon>Sordariomycetes</taxon>
        <taxon>Hypocreomycetidae</taxon>
        <taxon>Glomerellales</taxon>
        <taxon>Plectosphaerellaceae</taxon>
        <taxon>Sodiomyces</taxon>
    </lineage>
</organism>
<evidence type="ECO:0000259" key="3">
    <source>
        <dbReference type="PROSITE" id="PS51462"/>
    </source>
</evidence>
<dbReference type="InterPro" id="IPR000649">
    <property type="entry name" value="IF-2B-related"/>
</dbReference>
<evidence type="ECO:0000256" key="1">
    <source>
        <dbReference type="ARBA" id="ARBA00007251"/>
    </source>
</evidence>
<gene>
    <name evidence="4" type="ORF">SODALDRAFT_267646</name>
</gene>
<dbReference type="PANTHER" id="PTHR43475">
    <property type="entry name" value="METHYLTHIORIBOSE-1-PHOSPHATE ISOMERASE"/>
    <property type="match status" value="1"/>
</dbReference>
<dbReference type="EMBL" id="ML119051">
    <property type="protein sequence ID" value="ROT43819.1"/>
    <property type="molecule type" value="Genomic_DNA"/>
</dbReference>
<dbReference type="InterPro" id="IPR015797">
    <property type="entry name" value="NUDIX_hydrolase-like_dom_sf"/>
</dbReference>
<dbReference type="STRING" id="1314773.A0A3N2QAP3"/>
<name>A0A3N2QAP3_SODAK</name>
<dbReference type="SUPFAM" id="SSF55811">
    <property type="entry name" value="Nudix"/>
    <property type="match status" value="1"/>
</dbReference>
<keyword evidence="4" id="KW-0648">Protein biosynthesis</keyword>
<dbReference type="InterPro" id="IPR042529">
    <property type="entry name" value="IF_2B-like_C"/>
</dbReference>
<accession>A0A3N2QAP3</accession>
<reference evidence="4 5" key="1">
    <citation type="journal article" date="2018" name="Mol. Ecol.">
        <title>The obligate alkalophilic soda-lake fungus Sodiomyces alkalinus has shifted to a protein diet.</title>
        <authorList>
            <person name="Grum-Grzhimaylo A.A."/>
            <person name="Falkoski D.L."/>
            <person name="van den Heuvel J."/>
            <person name="Valero-Jimenez C.A."/>
            <person name="Min B."/>
            <person name="Choi I.G."/>
            <person name="Lipzen A."/>
            <person name="Daum C.G."/>
            <person name="Aanen D.K."/>
            <person name="Tsang A."/>
            <person name="Henrissat B."/>
            <person name="Bilanenko E.N."/>
            <person name="de Vries R.P."/>
            <person name="van Kan J.A.L."/>
            <person name="Grigoriev I.V."/>
            <person name="Debets A.J.M."/>
        </authorList>
    </citation>
    <scope>NUCLEOTIDE SEQUENCE [LARGE SCALE GENOMIC DNA]</scope>
    <source>
        <strain evidence="4 5">F11</strain>
    </source>
</reference>
<evidence type="ECO:0000313" key="5">
    <source>
        <dbReference type="Proteomes" id="UP000272025"/>
    </source>
</evidence>
<dbReference type="InterPro" id="IPR000086">
    <property type="entry name" value="NUDIX_hydrolase_dom"/>
</dbReference>
<dbReference type="Pfam" id="PF00293">
    <property type="entry name" value="NUDIX"/>
    <property type="match status" value="1"/>
</dbReference>
<protein>
    <submittedName>
        <fullName evidence="4">Translation initiation factor eIF-2B subunit family protein</fullName>
    </submittedName>
</protein>
<dbReference type="PANTHER" id="PTHR43475:SF3">
    <property type="entry name" value="TRANSLATION INITIATION FACTOR EIF-2B SUBUNIT FAMILY PROTEIN (AFU_ORTHOLOGUE AFUA_2G14290)"/>
    <property type="match status" value="1"/>
</dbReference>
<evidence type="ECO:0000313" key="4">
    <source>
        <dbReference type="EMBL" id="ROT43819.1"/>
    </source>
</evidence>
<dbReference type="CDD" id="cd18872">
    <property type="entry name" value="NUDIX_eIF-2B"/>
    <property type="match status" value="1"/>
</dbReference>
<dbReference type="GO" id="GO:0003743">
    <property type="term" value="F:translation initiation factor activity"/>
    <property type="evidence" value="ECO:0007669"/>
    <property type="project" value="UniProtKB-KW"/>
</dbReference>
<dbReference type="Pfam" id="PF01008">
    <property type="entry name" value="IF-2B"/>
    <property type="match status" value="2"/>
</dbReference>
<dbReference type="Proteomes" id="UP000272025">
    <property type="component" value="Unassembled WGS sequence"/>
</dbReference>
<dbReference type="GeneID" id="39576042"/>
<dbReference type="SUPFAM" id="SSF100950">
    <property type="entry name" value="NagB/RpiA/CoA transferase-like"/>
    <property type="match status" value="1"/>
</dbReference>
<dbReference type="OrthoDB" id="206213at2759"/>
<feature type="domain" description="Nudix hydrolase" evidence="3">
    <location>
        <begin position="13"/>
        <end position="154"/>
    </location>
</feature>
<dbReference type="Gene3D" id="3.90.79.10">
    <property type="entry name" value="Nucleoside Triphosphate Pyrophosphohydrolase"/>
    <property type="match status" value="1"/>
</dbReference>
<dbReference type="GO" id="GO:0019509">
    <property type="term" value="P:L-methionine salvage from methylthioadenosine"/>
    <property type="evidence" value="ECO:0007669"/>
    <property type="project" value="TreeGrafter"/>
</dbReference>
<keyword evidence="4" id="KW-0396">Initiation factor</keyword>
<proteinExistence type="inferred from homology"/>
<dbReference type="RefSeq" id="XP_028471625.1">
    <property type="nucleotide sequence ID" value="XM_028607564.1"/>
</dbReference>
<comment type="similarity">
    <text evidence="1 2">Belongs to the eIF-2B alpha/beta/delta subunits family.</text>
</comment>
<dbReference type="Gene3D" id="3.40.50.10470">
    <property type="entry name" value="Translation initiation factor eif-2b, domain 2"/>
    <property type="match status" value="1"/>
</dbReference>
<sequence>MPTPPTRAGANLVSRSVASCFLFKFPPSSKPLVALFRRSDKVSTYRHCLAPISGSVEATDANPTATVWRELNEETTLTPAHIDLFRKGKPYSFADESVGRIWTVHPFAFRLKSEQDEARIQLDWEHEGWEWRDPFEVTDEEGFGGVPFLAKSLRRVWFEMELGEERGRILREGLLVLQKDHESGARQLAGKALDVFRQLVSLGEGEDVGTWWYNVRFSAWHLWKNGRESMGAAILSVLVRSLAIIEQEVRPSAAAGAMSKDTLENVSRRLAEYANERTKTIDGVWRTFSSFLQRMGQGDNSTSNPIRILTLSSSSTILECLRRASAEATWNLDVRILESRPRFEGISMASKLASGVREVPSSDERSRAGRPPLQLTLYSDAAAAVAGRDVDVVLLGADLIDAQGAVSNKMGSLPAVLSARHVSPAARVVVLAEQEKILPLPVPEQDEQNDFGELIKAWSSEESLQVEVKNPYFEWVPPDLIDLYLFEDGEKTPAMVAAQTEKLSEQTDRLFAEE</sequence>